<dbReference type="SUPFAM" id="SSF48452">
    <property type="entry name" value="TPR-like"/>
    <property type="match status" value="1"/>
</dbReference>
<protein>
    <recommendedName>
        <fullName evidence="3">Tetratricopeptide repeat protein</fullName>
    </recommendedName>
</protein>
<reference evidence="1 2" key="1">
    <citation type="submission" date="2015-09" db="EMBL/GenBank/DDBJ databases">
        <authorList>
            <consortium name="Pathogen Informatics"/>
        </authorList>
    </citation>
    <scope>NUCLEOTIDE SEQUENCE [LARGE SCALE GENOMIC DNA]</scope>
    <source>
        <strain evidence="1 2">2789STDY5834956</strain>
    </source>
</reference>
<dbReference type="Proteomes" id="UP000095563">
    <property type="component" value="Unassembled WGS sequence"/>
</dbReference>
<dbReference type="RefSeq" id="WP_055207127.1">
    <property type="nucleotide sequence ID" value="NZ_CZBO01000001.1"/>
</dbReference>
<gene>
    <name evidence="1" type="ORF">ERS852568_01173</name>
</gene>
<dbReference type="Pfam" id="PF13181">
    <property type="entry name" value="TPR_8"/>
    <property type="match status" value="1"/>
</dbReference>
<dbReference type="EMBL" id="CZBO01000001">
    <property type="protein sequence ID" value="CUP88852.1"/>
    <property type="molecule type" value="Genomic_DNA"/>
</dbReference>
<dbReference type="InterPro" id="IPR019734">
    <property type="entry name" value="TPR_rpt"/>
</dbReference>
<evidence type="ECO:0000313" key="1">
    <source>
        <dbReference type="EMBL" id="CUP88852.1"/>
    </source>
</evidence>
<evidence type="ECO:0008006" key="3">
    <source>
        <dbReference type="Google" id="ProtNLM"/>
    </source>
</evidence>
<dbReference type="AlphaFoldDB" id="A0A174RTQ8"/>
<dbReference type="Gene3D" id="1.25.40.10">
    <property type="entry name" value="Tetratricopeptide repeat domain"/>
    <property type="match status" value="1"/>
</dbReference>
<dbReference type="InterPro" id="IPR011990">
    <property type="entry name" value="TPR-like_helical_dom_sf"/>
</dbReference>
<accession>A0A174RTQ8</accession>
<evidence type="ECO:0000313" key="2">
    <source>
        <dbReference type="Proteomes" id="UP000095563"/>
    </source>
</evidence>
<sequence>MGYASKKINKKYLEEAIKSYEKRGVTNWRRTEVCARASLYLDREDKAKEYFEKASYMIDTLIGICKEDDALYELSRAIHMKANFLRLSGEVEKAKAVYREAKEMYEQLLEENKYPYYRDVYMGRYLCTLFFLKEYEKCIDLGKGKEEIYPVAFSMAILNNDKDAVGNLIDRIKRHAKEAKVGPGEEDGTVIAIWDWYEIGMKLLGLPSRIDYIDW</sequence>
<organism evidence="1 2">
    <name type="scientific">Clostridium baratii</name>
    <dbReference type="NCBI Taxonomy" id="1561"/>
    <lineage>
        <taxon>Bacteria</taxon>
        <taxon>Bacillati</taxon>
        <taxon>Bacillota</taxon>
        <taxon>Clostridia</taxon>
        <taxon>Eubacteriales</taxon>
        <taxon>Clostridiaceae</taxon>
        <taxon>Clostridium</taxon>
    </lineage>
</organism>
<proteinExistence type="predicted"/>
<name>A0A174RTQ8_9CLOT</name>